<dbReference type="EMBL" id="BLZR01000001">
    <property type="protein sequence ID" value="GFP74491.1"/>
    <property type="molecule type" value="Genomic_DNA"/>
</dbReference>
<name>A0A6V8SCB4_9CLOT</name>
<proteinExistence type="predicted"/>
<evidence type="ECO:0000313" key="1">
    <source>
        <dbReference type="EMBL" id="GFP74491.1"/>
    </source>
</evidence>
<dbReference type="Proteomes" id="UP000580568">
    <property type="component" value="Unassembled WGS sequence"/>
</dbReference>
<accession>A0A6V8SCB4</accession>
<protein>
    <submittedName>
        <fullName evidence="1">Uncharacterized protein</fullName>
    </submittedName>
</protein>
<keyword evidence="2" id="KW-1185">Reference proteome</keyword>
<dbReference type="RefSeq" id="WP_183276045.1">
    <property type="nucleotide sequence ID" value="NZ_BLZR01000001.1"/>
</dbReference>
<gene>
    <name evidence="1" type="ORF">bsdtw1_00543</name>
</gene>
<sequence length="135" mass="15415">MGCDHDMKKELCEYVLGNTIDIEVKHDDCEIKADVILERKKCVRVWGQVKDNNGMPVKCALIKLLKPVYKFGKVEYAGIAHTVTDCLGFYQFDLCAEEENTKFRILVGKAVYGKERVISGQEKCHYSDDECDCHC</sequence>
<reference evidence="1 2" key="1">
    <citation type="submission" date="2020-07" db="EMBL/GenBank/DDBJ databases">
        <title>A new beta-1,3-glucan-decomposing anaerobic bacterium isolated from anoxic soil subjected to biological soil disinfestation.</title>
        <authorList>
            <person name="Ueki A."/>
            <person name="Tonouchi A."/>
        </authorList>
    </citation>
    <scope>NUCLEOTIDE SEQUENCE [LARGE SCALE GENOMIC DNA]</scope>
    <source>
        <strain evidence="1 2">TW1</strain>
    </source>
</reference>
<dbReference type="AlphaFoldDB" id="A0A6V8SCB4"/>
<organism evidence="1 2">
    <name type="scientific">Clostridium fungisolvens</name>
    <dbReference type="NCBI Taxonomy" id="1604897"/>
    <lineage>
        <taxon>Bacteria</taxon>
        <taxon>Bacillati</taxon>
        <taxon>Bacillota</taxon>
        <taxon>Clostridia</taxon>
        <taxon>Eubacteriales</taxon>
        <taxon>Clostridiaceae</taxon>
        <taxon>Clostridium</taxon>
    </lineage>
</organism>
<comment type="caution">
    <text evidence="1">The sequence shown here is derived from an EMBL/GenBank/DDBJ whole genome shotgun (WGS) entry which is preliminary data.</text>
</comment>
<evidence type="ECO:0000313" key="2">
    <source>
        <dbReference type="Proteomes" id="UP000580568"/>
    </source>
</evidence>